<dbReference type="InterPro" id="IPR029058">
    <property type="entry name" value="AB_hydrolase_fold"/>
</dbReference>
<accession>A0A9P4IR37</accession>
<sequence length="485" mass="53512">MAPALEHQSKKIIICCDGTWDNSDNGFEKGGMFSNGSLQSPSNVTHLTRATLPEDENHKAQVVYYQAGVGSTSISMLDHLYAGATGAGLSENIREAYGFLANNYMDGDSIFLVGFSRGAFTARSIGGMLGSIGLLTKDGMRNFYDCFSDYENAGVAGYKPKLPIVNKDFTLKADPAKLQSYLDSYRLELLNCGLAQEVEITAIGVWDTVGALGMPIHPWLQNLFGKTAFQEYQFYDTTLDNHIQYAFQALALDEHRSAFTPAVWERRDGCQTKLKQVWFAGSHSNIGGGSGSPDTSVADISLAWMMSNLSQWISFDRNYLSTQTALNRAYNQSQKITSPRWGCGPIYNSLTTLYKWLGSVMRTPDRYHRTDYKTGMPIEGEMLQHTNEMVHASVRARYKLGGKNADGKAAYQCKALGEWALQTSSASKFRSSEDGAVEEDGVKWTYVGKAADGQGKVMVEDELGKFELELLEMVDPSCKAELFGN</sequence>
<feature type="domain" description="T6SS Phospholipase effector Tle1-like catalytic" evidence="1">
    <location>
        <begin position="10"/>
        <end position="307"/>
    </location>
</feature>
<dbReference type="SUPFAM" id="SSF53474">
    <property type="entry name" value="alpha/beta-Hydrolases"/>
    <property type="match status" value="1"/>
</dbReference>
<dbReference type="Pfam" id="PF09994">
    <property type="entry name" value="T6SS_Tle1-like_cat"/>
    <property type="match status" value="1"/>
</dbReference>
<dbReference type="PANTHER" id="PTHR33840:SF1">
    <property type="entry name" value="TLE1 PHOSPHOLIPASE DOMAIN-CONTAINING PROTEIN"/>
    <property type="match status" value="1"/>
</dbReference>
<evidence type="ECO:0000313" key="3">
    <source>
        <dbReference type="Proteomes" id="UP000799772"/>
    </source>
</evidence>
<dbReference type="Proteomes" id="UP000799772">
    <property type="component" value="Unassembled WGS sequence"/>
</dbReference>
<dbReference type="AlphaFoldDB" id="A0A9P4IR37"/>
<proteinExistence type="predicted"/>
<keyword evidence="3" id="KW-1185">Reference proteome</keyword>
<dbReference type="OrthoDB" id="3057168at2759"/>
<evidence type="ECO:0000259" key="1">
    <source>
        <dbReference type="Pfam" id="PF09994"/>
    </source>
</evidence>
<protein>
    <recommendedName>
        <fullName evidence="1">T6SS Phospholipase effector Tle1-like catalytic domain-containing protein</fullName>
    </recommendedName>
</protein>
<dbReference type="EMBL" id="ML978121">
    <property type="protein sequence ID" value="KAF2104523.1"/>
    <property type="molecule type" value="Genomic_DNA"/>
</dbReference>
<dbReference type="InterPro" id="IPR018712">
    <property type="entry name" value="Tle1-like_cat"/>
</dbReference>
<dbReference type="PANTHER" id="PTHR33840">
    <property type="match status" value="1"/>
</dbReference>
<gene>
    <name evidence="2" type="ORF">NA57DRAFT_70728</name>
</gene>
<organism evidence="2 3">
    <name type="scientific">Rhizodiscina lignyota</name>
    <dbReference type="NCBI Taxonomy" id="1504668"/>
    <lineage>
        <taxon>Eukaryota</taxon>
        <taxon>Fungi</taxon>
        <taxon>Dikarya</taxon>
        <taxon>Ascomycota</taxon>
        <taxon>Pezizomycotina</taxon>
        <taxon>Dothideomycetes</taxon>
        <taxon>Pleosporomycetidae</taxon>
        <taxon>Aulographales</taxon>
        <taxon>Rhizodiscinaceae</taxon>
        <taxon>Rhizodiscina</taxon>
    </lineage>
</organism>
<reference evidence="2" key="1">
    <citation type="journal article" date="2020" name="Stud. Mycol.">
        <title>101 Dothideomycetes genomes: a test case for predicting lifestyles and emergence of pathogens.</title>
        <authorList>
            <person name="Haridas S."/>
            <person name="Albert R."/>
            <person name="Binder M."/>
            <person name="Bloem J."/>
            <person name="Labutti K."/>
            <person name="Salamov A."/>
            <person name="Andreopoulos B."/>
            <person name="Baker S."/>
            <person name="Barry K."/>
            <person name="Bills G."/>
            <person name="Bluhm B."/>
            <person name="Cannon C."/>
            <person name="Castanera R."/>
            <person name="Culley D."/>
            <person name="Daum C."/>
            <person name="Ezra D."/>
            <person name="Gonzalez J."/>
            <person name="Henrissat B."/>
            <person name="Kuo A."/>
            <person name="Liang C."/>
            <person name="Lipzen A."/>
            <person name="Lutzoni F."/>
            <person name="Magnuson J."/>
            <person name="Mondo S."/>
            <person name="Nolan M."/>
            <person name="Ohm R."/>
            <person name="Pangilinan J."/>
            <person name="Park H.-J."/>
            <person name="Ramirez L."/>
            <person name="Alfaro M."/>
            <person name="Sun H."/>
            <person name="Tritt A."/>
            <person name="Yoshinaga Y."/>
            <person name="Zwiers L.-H."/>
            <person name="Turgeon B."/>
            <person name="Goodwin S."/>
            <person name="Spatafora J."/>
            <person name="Crous P."/>
            <person name="Grigoriev I."/>
        </authorList>
    </citation>
    <scope>NUCLEOTIDE SEQUENCE</scope>
    <source>
        <strain evidence="2">CBS 133067</strain>
    </source>
</reference>
<name>A0A9P4IR37_9PEZI</name>
<comment type="caution">
    <text evidence="2">The sequence shown here is derived from an EMBL/GenBank/DDBJ whole genome shotgun (WGS) entry which is preliminary data.</text>
</comment>
<evidence type="ECO:0000313" key="2">
    <source>
        <dbReference type="EMBL" id="KAF2104523.1"/>
    </source>
</evidence>